<evidence type="ECO:0000313" key="18">
    <source>
        <dbReference type="EMBL" id="CUS09576.1"/>
    </source>
</evidence>
<feature type="compositionally biased region" description="Polar residues" evidence="16">
    <location>
        <begin position="896"/>
        <end position="917"/>
    </location>
</feature>
<comment type="subcellular location">
    <subcellularLocation>
        <location evidence="1">Cytoplasmic vesicle</location>
        <location evidence="1">COPII-coated vesicle membrane</location>
        <topology evidence="1">Peripheral membrane protein</topology>
        <orientation evidence="1">Cytoplasmic side</orientation>
    </subcellularLocation>
    <subcellularLocation>
        <location evidence="2">Endoplasmic reticulum membrane</location>
        <topology evidence="2">Peripheral membrane protein</topology>
        <orientation evidence="2">Cytoplasmic side</orientation>
    </subcellularLocation>
</comment>
<dbReference type="EMBL" id="LN891077">
    <property type="protein sequence ID" value="CUS09576.1"/>
    <property type="molecule type" value="Genomic_DNA"/>
</dbReference>
<dbReference type="FunFam" id="2.130.10.10:FF:000193">
    <property type="entry name" value="Protein transport protein SEC31, putative"/>
    <property type="match status" value="1"/>
</dbReference>
<dbReference type="InterPro" id="IPR001680">
    <property type="entry name" value="WD40_rpt"/>
</dbReference>
<feature type="compositionally biased region" description="Basic and acidic residues" evidence="16">
    <location>
        <begin position="498"/>
        <end position="512"/>
    </location>
</feature>
<dbReference type="GO" id="GO:0090110">
    <property type="term" value="P:COPII-coated vesicle cargo loading"/>
    <property type="evidence" value="ECO:0007669"/>
    <property type="project" value="TreeGrafter"/>
</dbReference>
<evidence type="ECO:0000313" key="19">
    <source>
        <dbReference type="Proteomes" id="UP001412239"/>
    </source>
</evidence>
<comment type="similarity">
    <text evidence="3">Belongs to the WD repeat SEC31 family.</text>
</comment>
<feature type="compositionally biased region" description="Low complexity" evidence="16">
    <location>
        <begin position="1054"/>
        <end position="1085"/>
    </location>
</feature>
<dbReference type="GO" id="GO:0005789">
    <property type="term" value="C:endoplasmic reticulum membrane"/>
    <property type="evidence" value="ECO:0007669"/>
    <property type="project" value="UniProtKB-SubCell"/>
</dbReference>
<feature type="compositionally biased region" description="Pro residues" evidence="16">
    <location>
        <begin position="983"/>
        <end position="1015"/>
    </location>
</feature>
<evidence type="ECO:0000256" key="8">
    <source>
        <dbReference type="ARBA" id="ARBA00022737"/>
    </source>
</evidence>
<dbReference type="PROSITE" id="PS50294">
    <property type="entry name" value="WD_REPEATS_REGION"/>
    <property type="match status" value="1"/>
</dbReference>
<feature type="compositionally biased region" description="Low complexity" evidence="16">
    <location>
        <begin position="820"/>
        <end position="853"/>
    </location>
</feature>
<feature type="compositionally biased region" description="Polar residues" evidence="16">
    <location>
        <begin position="1020"/>
        <end position="1049"/>
    </location>
</feature>
<feature type="region of interest" description="Disordered" evidence="16">
    <location>
        <begin position="804"/>
        <end position="1188"/>
    </location>
</feature>
<dbReference type="InterPro" id="IPR009917">
    <property type="entry name" value="SRA1/Sec31"/>
</dbReference>
<dbReference type="PANTHER" id="PTHR13923:SF11">
    <property type="entry name" value="SECRETORY 31, ISOFORM D"/>
    <property type="match status" value="1"/>
</dbReference>
<feature type="compositionally biased region" description="Polar residues" evidence="16">
    <location>
        <begin position="953"/>
        <end position="963"/>
    </location>
</feature>
<dbReference type="Pfam" id="PF00400">
    <property type="entry name" value="WD40"/>
    <property type="match status" value="1"/>
</dbReference>
<dbReference type="GO" id="GO:0005198">
    <property type="term" value="F:structural molecule activity"/>
    <property type="evidence" value="ECO:0007669"/>
    <property type="project" value="TreeGrafter"/>
</dbReference>
<name>A0A292PPW8_9PEZI</name>
<evidence type="ECO:0000256" key="11">
    <source>
        <dbReference type="ARBA" id="ARBA00022927"/>
    </source>
</evidence>
<reference evidence="18" key="1">
    <citation type="submission" date="2015-10" db="EMBL/GenBank/DDBJ databases">
        <authorList>
            <person name="Regsiter A."/>
            <person name="william w."/>
        </authorList>
    </citation>
    <scope>NUCLEOTIDE SEQUENCE</scope>
    <source>
        <strain evidence="18">Montdore</strain>
    </source>
</reference>
<dbReference type="Gene3D" id="1.25.40.1030">
    <property type="match status" value="1"/>
</dbReference>
<keyword evidence="19" id="KW-1185">Reference proteome</keyword>
<keyword evidence="9" id="KW-0256">Endoplasmic reticulum</keyword>
<evidence type="ECO:0000256" key="6">
    <source>
        <dbReference type="ARBA" id="ARBA00022448"/>
    </source>
</evidence>
<dbReference type="InterPro" id="IPR036322">
    <property type="entry name" value="WD40_repeat_dom_sf"/>
</dbReference>
<dbReference type="GO" id="GO:0030127">
    <property type="term" value="C:COPII vesicle coat"/>
    <property type="evidence" value="ECO:0007669"/>
    <property type="project" value="TreeGrafter"/>
</dbReference>
<dbReference type="GO" id="GO:0015031">
    <property type="term" value="P:protein transport"/>
    <property type="evidence" value="ECO:0007669"/>
    <property type="project" value="UniProtKB-KW"/>
</dbReference>
<evidence type="ECO:0000256" key="14">
    <source>
        <dbReference type="ARBA" id="ARBA00025471"/>
    </source>
</evidence>
<feature type="repeat" description="WD" evidence="15">
    <location>
        <begin position="119"/>
        <end position="161"/>
    </location>
</feature>
<evidence type="ECO:0000256" key="2">
    <source>
        <dbReference type="ARBA" id="ARBA00004397"/>
    </source>
</evidence>
<evidence type="ECO:0000256" key="13">
    <source>
        <dbReference type="ARBA" id="ARBA00023329"/>
    </source>
</evidence>
<evidence type="ECO:0000256" key="4">
    <source>
        <dbReference type="ARBA" id="ARBA00013507"/>
    </source>
</evidence>
<evidence type="ECO:0000256" key="7">
    <source>
        <dbReference type="ARBA" id="ARBA00022574"/>
    </source>
</evidence>
<protein>
    <recommendedName>
        <fullName evidence="5">Protein transport protein SEC31</fullName>
    </recommendedName>
    <alternativeName>
        <fullName evidence="4">Protein transport protein sec31</fullName>
    </alternativeName>
</protein>
<sequence>MARIRDIQRTAAFAWSPDTAPFIATGTQAGAVAVDFSDNTQLELWDLDLGNAHAGGELAPVASITADSRFYDIAWGKVSNDKPRGIIAGALENGSLDLWSADALLSNSGQSSDPLVSRTTKHTGSIKSLQFNPFKSELLATAGAKGELYVWDLNNTENPFLLGNRAARADDFDCLDWNKKVPHILVTGGNGGFVTVWDVKSRKESLTLNNLGRKAVSAVAWHPEQQTKLITATPDDTNPVILLWDLRNSNAPERTLSGHELGVLSLSWCKQDTDLLLSCGKDNRTICWNPQTGEKLGEFPVVTNWTFKTQWNPRNPSLSATASFDGKIVVQTLQNTNPTSSQADNPGAAQLDADDFFSRASNAQTSSFTLKQPPKWLRTPVGASFGFGGKLVSFTSPEPQSGQPRRSVAKISTVAVDSGVSSATKNFEGALREGNLVNVCDLRSQDAKTDEEKADWEILRTLFEGNPREKLIEYLGFKEEDLEATDPGVDTKNTNGEGENRSLDQSDGPDAKDKRLSSFFADAGADSENFLADLSSIQSTRGARANNPFQIFTGNESEADRRITRAVVLGQFERAVDVCLKEDRISDAFMLAICGGEKCIEKVKTAYFTKNVKGPNYLRVLASIVGKNLWDVVHNADLANWREVMVALCSFADEKDFPDLCEALGDRLEQELGLVEGRKEARKHASFCYLAGSKLEKVVDIWIEELHEDEKTGLEEISDDSTFAVHARSLQNFIEKVTVFREAVKFSDEEKSLASGWKLHVLYEKYCEYADVVASYGQLEVAERYLDLLPTNYPAATVARNRVKEASGKGATTTQARKPQQTAATGYGAQQRQPTSSTYQPQQSATATTRPANPYAPPAPVAAPAHPYGAPASAPQHGSYAPPAPPTGANPYAPPTVTQGYKPSPYQPTQPTQASGQYGTGYPGYSASGFSQPPPPRNFSPAASVPPPSQASNMVNWNDTPNVTKMPRRATPSATAPVTSPFPGAPSAPSPPTASMPFGAPPPRGSSVPPPPKNAAPPQRVQSPAQHQLRSQSPAAQAQTPYSPATQTFPPSQPSYASAPPPTAAASRYTPAPAPAAAAAAPQPRQNQTIPPPPQGAFVGARQGGPGPQYAPPPTTFGQPPAPSPYAPAPSHSQGSQYGAAPGPGQYGPPPTQRPSSQPTQLETAPPPKTQTPVPPPSKHPVGDRTHIPSQYRPIFELLTSDFERVKQRAPPAFQRQVKDTEKRLNILYDHINNKDILSQEALESMLELSKALVAKDYTTAHSIQVDLVTNRTSECNIWMPGVKRLIEMSRATPE</sequence>
<comment type="function">
    <text evidence="14">Component of the coat protein complex II (COPII) which promotes the formation of transport vesicles from the endoplasmic reticulum (ER). The coat has two main functions, the physical deformation of the endoplasmic reticulum membrane into vesicles and the selection of cargo molecules.</text>
</comment>
<evidence type="ECO:0000256" key="15">
    <source>
        <dbReference type="PROSITE-ProRule" id="PRU00221"/>
    </source>
</evidence>
<dbReference type="Proteomes" id="UP001412239">
    <property type="component" value="Unassembled WGS sequence"/>
</dbReference>
<dbReference type="PROSITE" id="PS50082">
    <property type="entry name" value="WD_REPEATS_2"/>
    <property type="match status" value="2"/>
</dbReference>
<feature type="repeat" description="WD" evidence="15">
    <location>
        <begin position="256"/>
        <end position="298"/>
    </location>
</feature>
<dbReference type="PANTHER" id="PTHR13923">
    <property type="entry name" value="SEC31-RELATED PROTEIN"/>
    <property type="match status" value="1"/>
</dbReference>
<feature type="domain" description="SRA1/Sec31" evidence="17">
    <location>
        <begin position="1165"/>
        <end position="1291"/>
    </location>
</feature>
<dbReference type="Gene3D" id="2.130.10.10">
    <property type="entry name" value="YVTN repeat-like/Quinoprotein amine dehydrogenase"/>
    <property type="match status" value="1"/>
</dbReference>
<proteinExistence type="inferred from homology"/>
<organism evidence="18 19">
    <name type="scientific">Tuber aestivum</name>
    <name type="common">summer truffle</name>
    <dbReference type="NCBI Taxonomy" id="59557"/>
    <lineage>
        <taxon>Eukaryota</taxon>
        <taxon>Fungi</taxon>
        <taxon>Dikarya</taxon>
        <taxon>Ascomycota</taxon>
        <taxon>Pezizomycotina</taxon>
        <taxon>Pezizomycetes</taxon>
        <taxon>Pezizales</taxon>
        <taxon>Tuberaceae</taxon>
        <taxon>Tuber</taxon>
    </lineage>
</organism>
<feature type="compositionally biased region" description="Pro residues" evidence="16">
    <location>
        <begin position="882"/>
        <end position="894"/>
    </location>
</feature>
<dbReference type="FunFam" id="1.20.940.10:FF:000007">
    <property type="entry name" value="Protein transport protein (SEC31), putative"/>
    <property type="match status" value="1"/>
</dbReference>
<evidence type="ECO:0000256" key="5">
    <source>
        <dbReference type="ARBA" id="ARBA00021236"/>
    </source>
</evidence>
<feature type="compositionally biased region" description="Pro residues" evidence="16">
    <location>
        <begin position="932"/>
        <end position="949"/>
    </location>
</feature>
<evidence type="ECO:0000256" key="9">
    <source>
        <dbReference type="ARBA" id="ARBA00022824"/>
    </source>
</evidence>
<feature type="compositionally biased region" description="Pro residues" evidence="16">
    <location>
        <begin position="1165"/>
        <end position="1179"/>
    </location>
</feature>
<dbReference type="InterPro" id="IPR015943">
    <property type="entry name" value="WD40/YVTN_repeat-like_dom_sf"/>
</dbReference>
<gene>
    <name evidence="18" type="ORF">GSTUAT00006377001</name>
</gene>
<feature type="compositionally biased region" description="Low complexity" evidence="16">
    <location>
        <begin position="862"/>
        <end position="875"/>
    </location>
</feature>
<keyword evidence="7 15" id="KW-0853">WD repeat</keyword>
<feature type="region of interest" description="Disordered" evidence="16">
    <location>
        <begin position="483"/>
        <end position="512"/>
    </location>
</feature>
<evidence type="ECO:0000256" key="16">
    <source>
        <dbReference type="SAM" id="MobiDB-lite"/>
    </source>
</evidence>
<dbReference type="GO" id="GO:0070971">
    <property type="term" value="C:endoplasmic reticulum exit site"/>
    <property type="evidence" value="ECO:0007669"/>
    <property type="project" value="TreeGrafter"/>
</dbReference>
<feature type="compositionally biased region" description="Polar residues" evidence="16">
    <location>
        <begin position="810"/>
        <end position="819"/>
    </location>
</feature>
<dbReference type="SUPFAM" id="SSF50978">
    <property type="entry name" value="WD40 repeat-like"/>
    <property type="match status" value="1"/>
</dbReference>
<feature type="compositionally biased region" description="Low complexity" evidence="16">
    <location>
        <begin position="1129"/>
        <end position="1144"/>
    </location>
</feature>
<dbReference type="Pfam" id="PF07304">
    <property type="entry name" value="SRA1"/>
    <property type="match status" value="1"/>
</dbReference>
<evidence type="ECO:0000259" key="17">
    <source>
        <dbReference type="Pfam" id="PF07304"/>
    </source>
</evidence>
<keyword evidence="11" id="KW-0653">Protein transport</keyword>
<keyword evidence="6" id="KW-0813">Transport</keyword>
<evidence type="ECO:0000256" key="12">
    <source>
        <dbReference type="ARBA" id="ARBA00023136"/>
    </source>
</evidence>
<accession>A0A292PPW8</accession>
<dbReference type="GO" id="GO:0007029">
    <property type="term" value="P:endoplasmic reticulum organization"/>
    <property type="evidence" value="ECO:0007669"/>
    <property type="project" value="TreeGrafter"/>
</dbReference>
<dbReference type="SMART" id="SM00320">
    <property type="entry name" value="WD40"/>
    <property type="match status" value="5"/>
</dbReference>
<keyword evidence="8" id="KW-0677">Repeat</keyword>
<feature type="compositionally biased region" description="Pro residues" evidence="16">
    <location>
        <begin position="1109"/>
        <end position="1128"/>
    </location>
</feature>
<keyword evidence="12" id="KW-0472">Membrane</keyword>
<evidence type="ECO:0000256" key="3">
    <source>
        <dbReference type="ARBA" id="ARBA00009358"/>
    </source>
</evidence>
<dbReference type="InterPro" id="IPR040251">
    <property type="entry name" value="SEC31-like"/>
</dbReference>
<evidence type="ECO:0000256" key="10">
    <source>
        <dbReference type="ARBA" id="ARBA00022892"/>
    </source>
</evidence>
<evidence type="ECO:0000256" key="1">
    <source>
        <dbReference type="ARBA" id="ARBA00004299"/>
    </source>
</evidence>
<keyword evidence="10" id="KW-0931">ER-Golgi transport</keyword>
<dbReference type="Gene3D" id="1.20.940.10">
    <property type="entry name" value="Functional domain of the splicing factor Prp18"/>
    <property type="match status" value="1"/>
</dbReference>
<keyword evidence="13" id="KW-0968">Cytoplasmic vesicle</keyword>